<dbReference type="PANTHER" id="PTHR21666:SF270">
    <property type="entry name" value="MUREIN HYDROLASE ACTIVATOR ENVC"/>
    <property type="match status" value="1"/>
</dbReference>
<dbReference type="AlphaFoldDB" id="A0A6J4S9K8"/>
<dbReference type="EMBL" id="CADCVS010000174">
    <property type="protein sequence ID" value="CAA9486171.1"/>
    <property type="molecule type" value="Genomic_DNA"/>
</dbReference>
<protein>
    <recommendedName>
        <fullName evidence="3">M23ase beta-sheet core domain-containing protein</fullName>
    </recommendedName>
</protein>
<dbReference type="InterPro" id="IPR050570">
    <property type="entry name" value="Cell_wall_metabolism_enzyme"/>
</dbReference>
<dbReference type="InterPro" id="IPR016047">
    <property type="entry name" value="M23ase_b-sheet_dom"/>
</dbReference>
<keyword evidence="2" id="KW-0732">Signal</keyword>
<dbReference type="Gene3D" id="2.70.70.10">
    <property type="entry name" value="Glucose Permease (Domain IIA)"/>
    <property type="match status" value="1"/>
</dbReference>
<dbReference type="PANTHER" id="PTHR21666">
    <property type="entry name" value="PEPTIDASE-RELATED"/>
    <property type="match status" value="1"/>
</dbReference>
<dbReference type="InterPro" id="IPR011055">
    <property type="entry name" value="Dup_hybrid_motif"/>
</dbReference>
<dbReference type="Pfam" id="PF01551">
    <property type="entry name" value="Peptidase_M23"/>
    <property type="match status" value="1"/>
</dbReference>
<dbReference type="SUPFAM" id="SSF51261">
    <property type="entry name" value="Duplicated hybrid motif"/>
    <property type="match status" value="1"/>
</dbReference>
<feature type="chain" id="PRO_5026980180" description="M23ase beta-sheet core domain-containing protein" evidence="2">
    <location>
        <begin position="29"/>
        <end position="417"/>
    </location>
</feature>
<dbReference type="GO" id="GO:0004222">
    <property type="term" value="F:metalloendopeptidase activity"/>
    <property type="evidence" value="ECO:0007669"/>
    <property type="project" value="TreeGrafter"/>
</dbReference>
<evidence type="ECO:0000256" key="2">
    <source>
        <dbReference type="SAM" id="SignalP"/>
    </source>
</evidence>
<feature type="region of interest" description="Disordered" evidence="1">
    <location>
        <begin position="194"/>
        <end position="242"/>
    </location>
</feature>
<name>A0A6J4S9K8_9ACTN</name>
<reference evidence="4" key="1">
    <citation type="submission" date="2020-02" db="EMBL/GenBank/DDBJ databases">
        <authorList>
            <person name="Meier V. D."/>
        </authorList>
    </citation>
    <scope>NUCLEOTIDE SEQUENCE</scope>
    <source>
        <strain evidence="4">AVDCRST_MAG30</strain>
    </source>
</reference>
<dbReference type="CDD" id="cd12797">
    <property type="entry name" value="M23_peptidase"/>
    <property type="match status" value="1"/>
</dbReference>
<dbReference type="NCBIfam" id="NF040603">
    <property type="entry name" value="choice_anch_P"/>
    <property type="match status" value="1"/>
</dbReference>
<feature type="signal peptide" evidence="2">
    <location>
        <begin position="1"/>
        <end position="28"/>
    </location>
</feature>
<organism evidence="4">
    <name type="scientific">uncultured Solirubrobacteraceae bacterium</name>
    <dbReference type="NCBI Taxonomy" id="1162706"/>
    <lineage>
        <taxon>Bacteria</taxon>
        <taxon>Bacillati</taxon>
        <taxon>Actinomycetota</taxon>
        <taxon>Thermoleophilia</taxon>
        <taxon>Solirubrobacterales</taxon>
        <taxon>Solirubrobacteraceae</taxon>
        <taxon>environmental samples</taxon>
    </lineage>
</organism>
<feature type="compositionally biased region" description="Basic residues" evidence="1">
    <location>
        <begin position="211"/>
        <end position="241"/>
    </location>
</feature>
<sequence length="417" mass="43748">MLRRVLVPLLAVLTLGALLLAEAPRAQAPARASASAALVSGTPGRVGTLSARGDRRRSDRVSVDVDEVQATRGELSVRSSRRGGRARARASAAARSVSIFGGLVTAYGVRRVAEASGSGATRYRGRVDGLKVDGRMVGRVDASERYDIGDGAGYVFTNRGARGLVVKLLRATNGFPAGATVAVVTVRAGAENGAAPGAALTPAPTATPAPRAKRAKPAKPAKPRKKDASGKKKKLARRKAPKVPGRLTAKRFAFPVYGRDARIADDFGADRQIGAHQGNDVFAAFGAPVLAVTDGELFKVGTLPISGNRLWLRSDAGDEFFYAHLSAFSPAAVNGRRVKAGQVLGFTGNTGDAEPTPPHVHFEIHPGGGDAIDPFEILSAWQEKRDVPPGAWLTRYGSDTEQRPGALVEVRDFIAGE</sequence>
<evidence type="ECO:0000259" key="3">
    <source>
        <dbReference type="Pfam" id="PF01551"/>
    </source>
</evidence>
<feature type="compositionally biased region" description="Low complexity" evidence="1">
    <location>
        <begin position="194"/>
        <end position="210"/>
    </location>
</feature>
<feature type="domain" description="M23ase beta-sheet core" evidence="3">
    <location>
        <begin position="275"/>
        <end position="374"/>
    </location>
</feature>
<evidence type="ECO:0000256" key="1">
    <source>
        <dbReference type="SAM" id="MobiDB-lite"/>
    </source>
</evidence>
<evidence type="ECO:0000313" key="4">
    <source>
        <dbReference type="EMBL" id="CAA9486171.1"/>
    </source>
</evidence>
<proteinExistence type="predicted"/>
<accession>A0A6J4S9K8</accession>
<gene>
    <name evidence="4" type="ORF">AVDCRST_MAG30-1116</name>
</gene>